<name>A0A3A4R3F1_9BACT</name>
<sequence>MKTIEDLQKFYNEELIKDLEVLETKRKKTLSTVFAVLLPLLAVIAVVMLFFSDKGSNALIFIVVIAIAVIFLIFSLLTRGYVSTFKDTVIHKIVEFIDPNLSYNKSNYVTSSEFMNSGIFLREPDRYKGEDYVRGILDKTNIEFSEINAEYETRDNKGRKSYHTIFKGLFFIADFNKDFKGRTLVLPDTAEKLFKGLGKMLQSWNISRPELIKLEDPEFEKHFAVYGTDQIEARYILSTSLMKRICDFREKSRKKLALSFVNSRLYIALTTNKNMLEPRLFRTLLNFKLVQEYFEDLKLAVDIVEDLNLNRRIWSKQ</sequence>
<organism evidence="2 3">
    <name type="scientific">Candidatus Auribacter fodinae</name>
    <dbReference type="NCBI Taxonomy" id="2093366"/>
    <lineage>
        <taxon>Bacteria</taxon>
        <taxon>Pseudomonadati</taxon>
        <taxon>Candidatus Auribacterota</taxon>
        <taxon>Candidatus Auribacteria</taxon>
        <taxon>Candidatus Auribacterales</taxon>
        <taxon>Candidatus Auribacteraceae</taxon>
        <taxon>Candidatus Auribacter</taxon>
    </lineage>
</organism>
<keyword evidence="1" id="KW-1133">Transmembrane helix</keyword>
<comment type="caution">
    <text evidence="2">The sequence shown here is derived from an EMBL/GenBank/DDBJ whole genome shotgun (WGS) entry which is preliminary data.</text>
</comment>
<evidence type="ECO:0000313" key="2">
    <source>
        <dbReference type="EMBL" id="RJP55905.1"/>
    </source>
</evidence>
<dbReference type="AlphaFoldDB" id="A0A3A4R3F1"/>
<proteinExistence type="predicted"/>
<dbReference type="Proteomes" id="UP000266426">
    <property type="component" value="Unassembled WGS sequence"/>
</dbReference>
<gene>
    <name evidence="2" type="ORF">C4541_13435</name>
</gene>
<dbReference type="EMBL" id="QZJZ01000105">
    <property type="protein sequence ID" value="RJP55905.1"/>
    <property type="molecule type" value="Genomic_DNA"/>
</dbReference>
<keyword evidence="1" id="KW-0472">Membrane</keyword>
<reference evidence="2 3" key="1">
    <citation type="journal article" date="2017" name="ISME J.">
        <title>Energy and carbon metabolisms in a deep terrestrial subsurface fluid microbial community.</title>
        <authorList>
            <person name="Momper L."/>
            <person name="Jungbluth S.P."/>
            <person name="Lee M.D."/>
            <person name="Amend J.P."/>
        </authorList>
    </citation>
    <scope>NUCLEOTIDE SEQUENCE [LARGE SCALE GENOMIC DNA]</scope>
    <source>
        <strain evidence="2">SURF_26</strain>
    </source>
</reference>
<evidence type="ECO:0000313" key="3">
    <source>
        <dbReference type="Proteomes" id="UP000266426"/>
    </source>
</evidence>
<keyword evidence="1" id="KW-0812">Transmembrane</keyword>
<dbReference type="InterPro" id="IPR021484">
    <property type="entry name" value="DUF3137"/>
</dbReference>
<protein>
    <submittedName>
        <fullName evidence="2">DUF3137 domain-containing protein</fullName>
    </submittedName>
</protein>
<feature type="transmembrane region" description="Helical" evidence="1">
    <location>
        <begin position="33"/>
        <end position="52"/>
    </location>
</feature>
<feature type="transmembrane region" description="Helical" evidence="1">
    <location>
        <begin position="58"/>
        <end position="77"/>
    </location>
</feature>
<dbReference type="Pfam" id="PF11335">
    <property type="entry name" value="DUF3137"/>
    <property type="match status" value="1"/>
</dbReference>
<accession>A0A3A4R3F1</accession>
<evidence type="ECO:0000256" key="1">
    <source>
        <dbReference type="SAM" id="Phobius"/>
    </source>
</evidence>